<evidence type="ECO:0000256" key="1">
    <source>
        <dbReference type="ARBA" id="ARBA00022741"/>
    </source>
</evidence>
<dbReference type="AlphaFoldDB" id="A0A5J6ZAJ7"/>
<evidence type="ECO:0000313" key="5">
    <source>
        <dbReference type="Proteomes" id="UP000326711"/>
    </source>
</evidence>
<dbReference type="Gene3D" id="3.40.50.300">
    <property type="entry name" value="P-loop containing nucleotide triphosphate hydrolases"/>
    <property type="match status" value="1"/>
</dbReference>
<dbReference type="KEGG" id="cuo:CUROG_06535"/>
<keyword evidence="1" id="KW-0547">Nucleotide-binding</keyword>
<dbReference type="InterPro" id="IPR003593">
    <property type="entry name" value="AAA+_ATPase"/>
</dbReference>
<dbReference type="GO" id="GO:0022857">
    <property type="term" value="F:transmembrane transporter activity"/>
    <property type="evidence" value="ECO:0007669"/>
    <property type="project" value="TreeGrafter"/>
</dbReference>
<dbReference type="InterPro" id="IPR003439">
    <property type="entry name" value="ABC_transporter-like_ATP-bd"/>
</dbReference>
<dbReference type="PROSITE" id="PS00211">
    <property type="entry name" value="ABC_TRANSPORTER_1"/>
    <property type="match status" value="1"/>
</dbReference>
<evidence type="ECO:0000259" key="3">
    <source>
        <dbReference type="PROSITE" id="PS50893"/>
    </source>
</evidence>
<dbReference type="PROSITE" id="PS50893">
    <property type="entry name" value="ABC_TRANSPORTER_2"/>
    <property type="match status" value="1"/>
</dbReference>
<dbReference type="GO" id="GO:0005886">
    <property type="term" value="C:plasma membrane"/>
    <property type="evidence" value="ECO:0007669"/>
    <property type="project" value="TreeGrafter"/>
</dbReference>
<feature type="domain" description="ABC transporter" evidence="3">
    <location>
        <begin position="8"/>
        <end position="225"/>
    </location>
</feature>
<dbReference type="InterPro" id="IPR027417">
    <property type="entry name" value="P-loop_NTPase"/>
</dbReference>
<dbReference type="PANTHER" id="PTHR24220">
    <property type="entry name" value="IMPORT ATP-BINDING PROTEIN"/>
    <property type="match status" value="1"/>
</dbReference>
<dbReference type="OrthoDB" id="6198786at2"/>
<dbReference type="SUPFAM" id="SSF52540">
    <property type="entry name" value="P-loop containing nucleoside triphosphate hydrolases"/>
    <property type="match status" value="1"/>
</dbReference>
<organism evidence="4 5">
    <name type="scientific">Corynebacterium urogenitale</name>
    <dbReference type="NCBI Taxonomy" id="2487892"/>
    <lineage>
        <taxon>Bacteria</taxon>
        <taxon>Bacillati</taxon>
        <taxon>Actinomycetota</taxon>
        <taxon>Actinomycetes</taxon>
        <taxon>Mycobacteriales</taxon>
        <taxon>Corynebacteriaceae</taxon>
        <taxon>Corynebacterium</taxon>
    </lineage>
</organism>
<proteinExistence type="predicted"/>
<dbReference type="EMBL" id="CP045032">
    <property type="protein sequence ID" value="QFQ02665.1"/>
    <property type="molecule type" value="Genomic_DNA"/>
</dbReference>
<dbReference type="Pfam" id="PF00005">
    <property type="entry name" value="ABC_tran"/>
    <property type="match status" value="1"/>
</dbReference>
<sequence>MQDQQIVLSAEGVTVAAKGADSRPLCAPLSFQLRQGQKALLSGPSGCGKTTLLNALVALHPVHSGRIRLFEDTEVVKLKAKARQNLLRSRIAYVGQDLNPFPGLTVQEFLEFNQRISNNQVDREFARSMLDGVGVGQCWGKELEQLSKGQLQRVLVCGGIVRRSELVILDEPTSALDTHSRDALIELLDEYVADGMTCIVVSHDPALTERFDSQVRMDKAGEPSV</sequence>
<keyword evidence="2 4" id="KW-0067">ATP-binding</keyword>
<dbReference type="InterPro" id="IPR017871">
    <property type="entry name" value="ABC_transporter-like_CS"/>
</dbReference>
<dbReference type="RefSeq" id="WP_151903002.1">
    <property type="nucleotide sequence ID" value="NZ_CP045032.1"/>
</dbReference>
<protein>
    <submittedName>
        <fullName evidence="4">Glutamine transport ATP-binding protein GlnQ</fullName>
    </submittedName>
</protein>
<reference evidence="5" key="1">
    <citation type="submission" date="2019-10" db="EMBL/GenBank/DDBJ databases">
        <title>Complete genome sequence of Corynebacterium urogenitalis DSM 108747, isolated from the genital tract of a cow.</title>
        <authorList>
            <person name="Ruckert C."/>
            <person name="Ballas P."/>
            <person name="Wagener K."/>
            <person name="Drillich M."/>
            <person name="Kaempfer P."/>
            <person name="Busse H.-J."/>
            <person name="Ehling-Schulz M."/>
        </authorList>
    </citation>
    <scope>NUCLEOTIDE SEQUENCE [LARGE SCALE GENOMIC DNA]</scope>
    <source>
        <strain evidence="5">LMM 1652</strain>
    </source>
</reference>
<evidence type="ECO:0000256" key="2">
    <source>
        <dbReference type="ARBA" id="ARBA00022840"/>
    </source>
</evidence>
<gene>
    <name evidence="4" type="primary">glnQ3</name>
    <name evidence="4" type="ORF">CUROG_06535</name>
</gene>
<dbReference type="GO" id="GO:0016887">
    <property type="term" value="F:ATP hydrolysis activity"/>
    <property type="evidence" value="ECO:0007669"/>
    <property type="project" value="InterPro"/>
</dbReference>
<keyword evidence="5" id="KW-1185">Reference proteome</keyword>
<name>A0A5J6ZAJ7_9CORY</name>
<dbReference type="InterPro" id="IPR015854">
    <property type="entry name" value="ABC_transpr_LolD-like"/>
</dbReference>
<dbReference type="PANTHER" id="PTHR24220:SF659">
    <property type="entry name" value="TRANSPORTER, PUTATIVE-RELATED"/>
    <property type="match status" value="1"/>
</dbReference>
<dbReference type="SMART" id="SM00382">
    <property type="entry name" value="AAA"/>
    <property type="match status" value="1"/>
</dbReference>
<dbReference type="GO" id="GO:0005524">
    <property type="term" value="F:ATP binding"/>
    <property type="evidence" value="ECO:0007669"/>
    <property type="project" value="UniProtKB-KW"/>
</dbReference>
<accession>A0A5J6ZAJ7</accession>
<evidence type="ECO:0000313" key="4">
    <source>
        <dbReference type="EMBL" id="QFQ02665.1"/>
    </source>
</evidence>
<dbReference type="Proteomes" id="UP000326711">
    <property type="component" value="Chromosome"/>
</dbReference>